<dbReference type="CDD" id="cd04496">
    <property type="entry name" value="SSB_OBF"/>
    <property type="match status" value="1"/>
</dbReference>
<dbReference type="Gene3D" id="2.40.50.140">
    <property type="entry name" value="Nucleic acid-binding proteins"/>
    <property type="match status" value="1"/>
</dbReference>
<name>A0ABV3UW88_9CORY</name>
<accession>A0ABV3UW88</accession>
<sequence>MAQGDTPITLIGNVVADPELRYTPSGAAVANFRVASTPRVFNRESNQWEDGDALFLTCNIWREAAENVMESLSKGMRVIVQGRLRQRSYDTREGERRTVYEIEVDEVGPSLKFASAQVTRNPRSGGQGGGGGQGFGGGNQGGRGFGGGSQGGGQNQGNFGGQGGRGGNQGFGGGQPTEDPWNSAPQSGDFGGGDEPPF</sequence>
<dbReference type="NCBIfam" id="TIGR00621">
    <property type="entry name" value="ssb"/>
    <property type="match status" value="1"/>
</dbReference>
<dbReference type="InterPro" id="IPR012340">
    <property type="entry name" value="NA-bd_OB-fold"/>
</dbReference>
<dbReference type="RefSeq" id="WP_046649613.1">
    <property type="nucleotide sequence ID" value="NZ_CP032788.1"/>
</dbReference>
<dbReference type="Pfam" id="PF00436">
    <property type="entry name" value="SSB"/>
    <property type="match status" value="1"/>
</dbReference>
<dbReference type="Proteomes" id="UP001558353">
    <property type="component" value="Unassembled WGS sequence"/>
</dbReference>
<dbReference type="NCBIfam" id="NF005851">
    <property type="entry name" value="PRK07772.1"/>
    <property type="match status" value="1"/>
</dbReference>
<keyword evidence="6" id="KW-1185">Reference proteome</keyword>
<keyword evidence="1 2" id="KW-0238">DNA-binding</keyword>
<comment type="caution">
    <text evidence="2">Lacks conserved residue(s) required for the propagation of feature annotation.</text>
</comment>
<evidence type="ECO:0000256" key="4">
    <source>
        <dbReference type="SAM" id="MobiDB-lite"/>
    </source>
</evidence>
<dbReference type="SUPFAM" id="SSF50249">
    <property type="entry name" value="Nucleic acid-binding proteins"/>
    <property type="match status" value="1"/>
</dbReference>
<organism evidence="5 6">
    <name type="scientific">Corynebacterium xerosis</name>
    <dbReference type="NCBI Taxonomy" id="1725"/>
    <lineage>
        <taxon>Bacteria</taxon>
        <taxon>Bacillati</taxon>
        <taxon>Actinomycetota</taxon>
        <taxon>Actinomycetes</taxon>
        <taxon>Mycobacteriales</taxon>
        <taxon>Corynebacteriaceae</taxon>
        <taxon>Corynebacterium</taxon>
    </lineage>
</organism>
<proteinExistence type="inferred from homology"/>
<protein>
    <recommendedName>
        <fullName evidence="2 3">Single-stranded DNA-binding protein</fullName>
        <shortName evidence="2">SSB</shortName>
    </recommendedName>
</protein>
<feature type="region of interest" description="Disordered" evidence="4">
    <location>
        <begin position="117"/>
        <end position="198"/>
    </location>
</feature>
<evidence type="ECO:0000313" key="5">
    <source>
        <dbReference type="EMBL" id="MEX3529459.1"/>
    </source>
</evidence>
<dbReference type="InterPro" id="IPR000424">
    <property type="entry name" value="Primosome_PriB/ssb"/>
</dbReference>
<dbReference type="PROSITE" id="PS50935">
    <property type="entry name" value="SSB"/>
    <property type="match status" value="1"/>
</dbReference>
<evidence type="ECO:0000256" key="2">
    <source>
        <dbReference type="HAMAP-Rule" id="MF_00984"/>
    </source>
</evidence>
<evidence type="ECO:0000256" key="1">
    <source>
        <dbReference type="ARBA" id="ARBA00023125"/>
    </source>
</evidence>
<reference evidence="5 6" key="1">
    <citation type="journal article" date="2024" name="Fungal Genet. Biol.">
        <title>The porcine skin microbiome exhibits broad fungal antagonism.</title>
        <authorList>
            <person name="De La Cruz K.F."/>
            <person name="Townsend E.C."/>
            <person name="Alex Cheong J.Z."/>
            <person name="Salamzade R."/>
            <person name="Liu A."/>
            <person name="Sandstrom S."/>
            <person name="Davila E."/>
            <person name="Huang L."/>
            <person name="Xu K.H."/>
            <person name="Wu S.Y."/>
            <person name="Meudt J.J."/>
            <person name="Shanmuganayagam D."/>
            <person name="Gibson A.L.F."/>
            <person name="Kalan L.R."/>
        </authorList>
    </citation>
    <scope>NUCLEOTIDE SEQUENCE [LARGE SCALE GENOMIC DNA]</scope>
    <source>
        <strain evidence="5 6">LK2569</strain>
    </source>
</reference>
<evidence type="ECO:0000256" key="3">
    <source>
        <dbReference type="RuleBase" id="RU000524"/>
    </source>
</evidence>
<gene>
    <name evidence="5" type="ORF">VVR64_10375</name>
</gene>
<dbReference type="PANTHER" id="PTHR10302">
    <property type="entry name" value="SINGLE-STRANDED DNA-BINDING PROTEIN"/>
    <property type="match status" value="1"/>
</dbReference>
<dbReference type="HAMAP" id="MF_00984">
    <property type="entry name" value="SSB"/>
    <property type="match status" value="1"/>
</dbReference>
<evidence type="ECO:0000313" key="6">
    <source>
        <dbReference type="Proteomes" id="UP001558353"/>
    </source>
</evidence>
<dbReference type="GeneID" id="95322100"/>
<feature type="compositionally biased region" description="Gly residues" evidence="4">
    <location>
        <begin position="189"/>
        <end position="198"/>
    </location>
</feature>
<dbReference type="GO" id="GO:0003677">
    <property type="term" value="F:DNA binding"/>
    <property type="evidence" value="ECO:0007669"/>
    <property type="project" value="UniProtKB-KW"/>
</dbReference>
<dbReference type="InterPro" id="IPR011344">
    <property type="entry name" value="ssDNA-bd"/>
</dbReference>
<dbReference type="EMBL" id="JAYWMA010000013">
    <property type="protein sequence ID" value="MEX3529459.1"/>
    <property type="molecule type" value="Genomic_DNA"/>
</dbReference>
<feature type="compositionally biased region" description="Gly residues" evidence="4">
    <location>
        <begin position="125"/>
        <end position="175"/>
    </location>
</feature>
<comment type="subunit">
    <text evidence="2">Homotetramer.</text>
</comment>
<dbReference type="PANTHER" id="PTHR10302:SF27">
    <property type="entry name" value="SINGLE-STRANDED DNA-BINDING PROTEIN"/>
    <property type="match status" value="1"/>
</dbReference>
<comment type="caution">
    <text evidence="5">The sequence shown here is derived from an EMBL/GenBank/DDBJ whole genome shotgun (WGS) entry which is preliminary data.</text>
</comment>